<evidence type="ECO:0000256" key="6">
    <source>
        <dbReference type="ARBA" id="ARBA00023136"/>
    </source>
</evidence>
<evidence type="ECO:0000256" key="8">
    <source>
        <dbReference type="PROSITE-ProRule" id="PRU01360"/>
    </source>
</evidence>
<evidence type="ECO:0000313" key="14">
    <source>
        <dbReference type="Proteomes" id="UP000187464"/>
    </source>
</evidence>
<keyword evidence="14" id="KW-1185">Reference proteome</keyword>
<evidence type="ECO:0000256" key="7">
    <source>
        <dbReference type="ARBA" id="ARBA00023237"/>
    </source>
</evidence>
<dbReference type="EMBL" id="LT605205">
    <property type="protein sequence ID" value="SCD21011.1"/>
    <property type="molecule type" value="Genomic_DNA"/>
</dbReference>
<dbReference type="Pfam" id="PF00593">
    <property type="entry name" value="TonB_dep_Rec_b-barrel"/>
    <property type="match status" value="1"/>
</dbReference>
<dbReference type="InterPro" id="IPR023997">
    <property type="entry name" value="TonB-dep_OMP_SusC/RagA_CS"/>
</dbReference>
<keyword evidence="7 8" id="KW-0998">Cell outer membrane</keyword>
<dbReference type="InterPro" id="IPR037066">
    <property type="entry name" value="Plug_dom_sf"/>
</dbReference>
<keyword evidence="6 8" id="KW-0472">Membrane</keyword>
<feature type="chain" id="PRO_5012548737" evidence="10">
    <location>
        <begin position="27"/>
        <end position="1019"/>
    </location>
</feature>
<evidence type="ECO:0000256" key="5">
    <source>
        <dbReference type="ARBA" id="ARBA00023077"/>
    </source>
</evidence>
<feature type="domain" description="TonB-dependent receptor plug" evidence="12">
    <location>
        <begin position="120"/>
        <end position="229"/>
    </location>
</feature>
<evidence type="ECO:0000259" key="11">
    <source>
        <dbReference type="Pfam" id="PF00593"/>
    </source>
</evidence>
<dbReference type="SUPFAM" id="SSF49464">
    <property type="entry name" value="Carboxypeptidase regulatory domain-like"/>
    <property type="match status" value="1"/>
</dbReference>
<comment type="similarity">
    <text evidence="8 9">Belongs to the TonB-dependent receptor family.</text>
</comment>
<protein>
    <submittedName>
        <fullName evidence="13">SusC/RagA family</fullName>
    </submittedName>
</protein>
<dbReference type="STRING" id="1642647.PSM36_2206"/>
<gene>
    <name evidence="13" type="ORF">PSM36_2206</name>
</gene>
<evidence type="ECO:0000256" key="1">
    <source>
        <dbReference type="ARBA" id="ARBA00004571"/>
    </source>
</evidence>
<dbReference type="Gene3D" id="2.170.130.10">
    <property type="entry name" value="TonB-dependent receptor, plug domain"/>
    <property type="match status" value="1"/>
</dbReference>
<sequence>MKRKIVNLTKGILIALSWSFSLCMLAQNITVRGTVTDNAGEALIGVTVQVQGTSIGTITDIDGIFTLTNVPPNATLEVSYVGMQAQVVDVAGRTSINITLREDTEILDEIVVVGYGTQKKVNLTGSVSSVNFEDVSFQSRSLTNVSSMLSGASSGVRIQQTNGLPRDNEAANINVRGIGSLNISSAPLIIVDGQVASINSVSPNDVASVSILKDAASAAIYGSRASNGVILITTKTGQDTGGKITFDFNSYIGKKTPTNEPDIIHNTVEFMELQNRIWLNSGSNPRWSQEQIEEYRKGHEEDSFLWPYTNHFKDVTKENIVQKYHLSARGGSDKIRFYSALEYYNDNGLVYNTGYKRLNFRNNIDYQVNNWLKLGNSFSYINGISEPASVTTIFQWMRSTMPGMFTQHPDGRWGGGAFQDGTGGQNNPRQNAVQARGETKTNQIQGKIFAELTPLKGLTVTGSYYRDISLSESWSGSQPADRWNFRTNEVVWDMTSGAVLNLNNSYSRGQREVIDLYANYIVSLGNHNISALAGFNQEYYYSKSMSASKSGLLSYDIPVLNAAPLNPQASGSASDFAMRSFFGRLSYNFSGKYMLETNLRYDGSSRFSPDNRWGFFPSISAGWFISEEEFWSPLNDVVDAFKLRASFGILGNAGIGNYEWQSFYSSAPYAKDNSIVAGLRYNTFGNDRITWESTQVTNIGADFRLLNTINFDVNYYIKKTSDILTNPPIPNILGGIGAPRVNTAGVQNKGFEVEAKYLKKLGKLTVDIGVNYSYNQNKIVDYQGDLIDIRGATAWTEGYPIGVFYVLEVDQIVQDQSMIDNMINDGYTFYPRTPRPGDFLYKDTNGDKSIDMDDRVLKGNPIPVHLYGGNIGFAYAGFDLNAYFSGVAKWDRYLNDDIYNFYYIDQYQLPYEHQKMWSEDNRDTNIPKIYTNDHMNNQNHDAYIRSADYFKVRSIQFGYTLPTNLMNAINFNSIRAYINAENPFTFTSWPSYDPEADGGTNHHTYPLTTTISIGLNISF</sequence>
<dbReference type="Gene3D" id="2.40.170.20">
    <property type="entry name" value="TonB-dependent receptor, beta-barrel domain"/>
    <property type="match status" value="1"/>
</dbReference>
<dbReference type="InterPro" id="IPR012910">
    <property type="entry name" value="Plug_dom"/>
</dbReference>
<dbReference type="Gene3D" id="2.60.40.1120">
    <property type="entry name" value="Carboxypeptidase-like, regulatory domain"/>
    <property type="match status" value="1"/>
</dbReference>
<evidence type="ECO:0000256" key="2">
    <source>
        <dbReference type="ARBA" id="ARBA00022448"/>
    </source>
</evidence>
<dbReference type="InterPro" id="IPR039426">
    <property type="entry name" value="TonB-dep_rcpt-like"/>
</dbReference>
<keyword evidence="2 8" id="KW-0813">Transport</keyword>
<keyword evidence="5 9" id="KW-0798">TonB box</keyword>
<dbReference type="NCBIfam" id="TIGR04056">
    <property type="entry name" value="OMP_RagA_SusC"/>
    <property type="match status" value="1"/>
</dbReference>
<dbReference type="Pfam" id="PF07715">
    <property type="entry name" value="Plug"/>
    <property type="match status" value="1"/>
</dbReference>
<dbReference type="FunFam" id="2.60.40.1120:FF:000003">
    <property type="entry name" value="Outer membrane protein Omp121"/>
    <property type="match status" value="1"/>
</dbReference>
<dbReference type="KEGG" id="psac:PSM36_2206"/>
<organism evidence="13 14">
    <name type="scientific">Proteiniphilum saccharofermentans</name>
    <dbReference type="NCBI Taxonomy" id="1642647"/>
    <lineage>
        <taxon>Bacteria</taxon>
        <taxon>Pseudomonadati</taxon>
        <taxon>Bacteroidota</taxon>
        <taxon>Bacteroidia</taxon>
        <taxon>Bacteroidales</taxon>
        <taxon>Dysgonomonadaceae</taxon>
        <taxon>Proteiniphilum</taxon>
    </lineage>
</organism>
<evidence type="ECO:0000256" key="3">
    <source>
        <dbReference type="ARBA" id="ARBA00022452"/>
    </source>
</evidence>
<dbReference type="Pfam" id="PF13715">
    <property type="entry name" value="CarbopepD_reg_2"/>
    <property type="match status" value="1"/>
</dbReference>
<dbReference type="GO" id="GO:0009279">
    <property type="term" value="C:cell outer membrane"/>
    <property type="evidence" value="ECO:0007669"/>
    <property type="project" value="UniProtKB-SubCell"/>
</dbReference>
<feature type="signal peptide" evidence="10">
    <location>
        <begin position="1"/>
        <end position="26"/>
    </location>
</feature>
<reference evidence="13 14" key="1">
    <citation type="submission" date="2016-08" db="EMBL/GenBank/DDBJ databases">
        <authorList>
            <person name="Seilhamer J.J."/>
        </authorList>
    </citation>
    <scope>NUCLEOTIDE SEQUENCE [LARGE SCALE GENOMIC DNA]</scope>
    <source>
        <strain evidence="13">M3/6</strain>
    </source>
</reference>
<dbReference type="SUPFAM" id="SSF56935">
    <property type="entry name" value="Porins"/>
    <property type="match status" value="1"/>
</dbReference>
<evidence type="ECO:0000313" key="13">
    <source>
        <dbReference type="EMBL" id="SCD21011.1"/>
    </source>
</evidence>
<dbReference type="RefSeq" id="WP_076930905.1">
    <property type="nucleotide sequence ID" value="NZ_LT605205.1"/>
</dbReference>
<feature type="domain" description="TonB-dependent receptor-like beta-barrel" evidence="11">
    <location>
        <begin position="421"/>
        <end position="965"/>
    </location>
</feature>
<dbReference type="InterPro" id="IPR036942">
    <property type="entry name" value="Beta-barrel_TonB_sf"/>
</dbReference>
<evidence type="ECO:0000256" key="4">
    <source>
        <dbReference type="ARBA" id="ARBA00022692"/>
    </source>
</evidence>
<dbReference type="Proteomes" id="UP000187464">
    <property type="component" value="Chromosome I"/>
</dbReference>
<keyword evidence="4 8" id="KW-0812">Transmembrane</keyword>
<comment type="subcellular location">
    <subcellularLocation>
        <location evidence="1 8">Cell outer membrane</location>
        <topology evidence="1 8">Multi-pass membrane protein</topology>
    </subcellularLocation>
</comment>
<keyword evidence="3 8" id="KW-1134">Transmembrane beta strand</keyword>
<dbReference type="NCBIfam" id="TIGR04057">
    <property type="entry name" value="SusC_RagA_signa"/>
    <property type="match status" value="1"/>
</dbReference>
<accession>A0A1R3SZV3</accession>
<dbReference type="InterPro" id="IPR023996">
    <property type="entry name" value="TonB-dep_OMP_SusC/RagA"/>
</dbReference>
<dbReference type="InterPro" id="IPR000531">
    <property type="entry name" value="Beta-barrel_TonB"/>
</dbReference>
<keyword evidence="10" id="KW-0732">Signal</keyword>
<evidence type="ECO:0000256" key="10">
    <source>
        <dbReference type="SAM" id="SignalP"/>
    </source>
</evidence>
<proteinExistence type="inferred from homology"/>
<dbReference type="AlphaFoldDB" id="A0A1R3SZV3"/>
<dbReference type="InterPro" id="IPR008969">
    <property type="entry name" value="CarboxyPept-like_regulatory"/>
</dbReference>
<dbReference type="PROSITE" id="PS52016">
    <property type="entry name" value="TONB_DEPENDENT_REC_3"/>
    <property type="match status" value="1"/>
</dbReference>
<evidence type="ECO:0000259" key="12">
    <source>
        <dbReference type="Pfam" id="PF07715"/>
    </source>
</evidence>
<name>A0A1R3SZV3_9BACT</name>
<evidence type="ECO:0000256" key="9">
    <source>
        <dbReference type="RuleBase" id="RU003357"/>
    </source>
</evidence>